<dbReference type="PANTHER" id="PTHR42852">
    <property type="entry name" value="THIOL:DISULFIDE INTERCHANGE PROTEIN DSBE"/>
    <property type="match status" value="1"/>
</dbReference>
<dbReference type="InterPro" id="IPR036249">
    <property type="entry name" value="Thioredoxin-like_sf"/>
</dbReference>
<evidence type="ECO:0000313" key="5">
    <source>
        <dbReference type="EMBL" id="MDO6964789.1"/>
    </source>
</evidence>
<evidence type="ECO:0000259" key="4">
    <source>
        <dbReference type="PROSITE" id="PS51352"/>
    </source>
</evidence>
<dbReference type="InterPro" id="IPR017937">
    <property type="entry name" value="Thioredoxin_CS"/>
</dbReference>
<dbReference type="Gene3D" id="3.40.30.10">
    <property type="entry name" value="Glutaredoxin"/>
    <property type="match status" value="1"/>
</dbReference>
<dbReference type="SUPFAM" id="SSF52833">
    <property type="entry name" value="Thioredoxin-like"/>
    <property type="match status" value="1"/>
</dbReference>
<dbReference type="NCBIfam" id="NF047696">
    <property type="entry name" value="ThlDiSintTplARhiz"/>
    <property type="match status" value="1"/>
</dbReference>
<evidence type="ECO:0000256" key="1">
    <source>
        <dbReference type="ARBA" id="ARBA00004196"/>
    </source>
</evidence>
<dbReference type="InterPro" id="IPR050553">
    <property type="entry name" value="Thioredoxin_ResA/DsbE_sf"/>
</dbReference>
<keyword evidence="2" id="KW-0201">Cytochrome c-type biogenesis</keyword>
<feature type="domain" description="Thioredoxin" evidence="4">
    <location>
        <begin position="79"/>
        <end position="223"/>
    </location>
</feature>
<evidence type="ECO:0000256" key="3">
    <source>
        <dbReference type="ARBA" id="ARBA00023284"/>
    </source>
</evidence>
<comment type="subcellular location">
    <subcellularLocation>
        <location evidence="1">Cell envelope</location>
    </subcellularLocation>
</comment>
<sequence length="226" mass="23622">MSETMQEKKRSLFPSMKLVAIAAGAGLIAGAVAVYLKEAAKGNGQEQTVAVDCTPAKATVARLTPFARGDVAAFIVNKDPQALSLPAFKTATGKDARLEDFSGKVQLVNLWATWCVPCREEMPALNGLQKALGGERFQVTAINLDTGSDEKPKEFLEETKIDALPLYHDATLSSFNALKAAGVAFGLPASVLLDGKGCMLGSLNGPAAWEGDDAQALIKAAIGEGA</sequence>
<dbReference type="CDD" id="cd02966">
    <property type="entry name" value="TlpA_like_family"/>
    <property type="match status" value="1"/>
</dbReference>
<dbReference type="EMBL" id="JAUOZU010000008">
    <property type="protein sequence ID" value="MDO6964789.1"/>
    <property type="molecule type" value="Genomic_DNA"/>
</dbReference>
<proteinExistence type="predicted"/>
<dbReference type="InterPro" id="IPR013766">
    <property type="entry name" value="Thioredoxin_domain"/>
</dbReference>
<dbReference type="InterPro" id="IPR013740">
    <property type="entry name" value="Redoxin"/>
</dbReference>
<evidence type="ECO:0000313" key="6">
    <source>
        <dbReference type="Proteomes" id="UP001174932"/>
    </source>
</evidence>
<dbReference type="PANTHER" id="PTHR42852:SF13">
    <property type="entry name" value="PROTEIN DIPZ"/>
    <property type="match status" value="1"/>
</dbReference>
<reference evidence="5" key="2">
    <citation type="submission" date="2023-07" db="EMBL/GenBank/DDBJ databases">
        <authorList>
            <person name="Shen H."/>
        </authorList>
    </citation>
    <scope>NUCLEOTIDE SEQUENCE</scope>
    <source>
        <strain evidence="5">TNR-22</strain>
    </source>
</reference>
<comment type="caution">
    <text evidence="5">The sequence shown here is derived from an EMBL/GenBank/DDBJ whole genome shotgun (WGS) entry which is preliminary data.</text>
</comment>
<reference evidence="5" key="1">
    <citation type="journal article" date="2015" name="Int. J. Syst. Evol. Microbiol.">
        <title>Rhizobium alvei sp. nov., isolated from a freshwater river.</title>
        <authorList>
            <person name="Sheu S.Y."/>
            <person name="Huang H.W."/>
            <person name="Young C.C."/>
            <person name="Chen W.M."/>
        </authorList>
    </citation>
    <scope>NUCLEOTIDE SEQUENCE</scope>
    <source>
        <strain evidence="5">TNR-22</strain>
    </source>
</reference>
<dbReference type="Pfam" id="PF08534">
    <property type="entry name" value="Redoxin"/>
    <property type="match status" value="1"/>
</dbReference>
<organism evidence="5 6">
    <name type="scientific">Rhizobium alvei</name>
    <dbReference type="NCBI Taxonomy" id="1132659"/>
    <lineage>
        <taxon>Bacteria</taxon>
        <taxon>Pseudomonadati</taxon>
        <taxon>Pseudomonadota</taxon>
        <taxon>Alphaproteobacteria</taxon>
        <taxon>Hyphomicrobiales</taxon>
        <taxon>Rhizobiaceae</taxon>
        <taxon>Rhizobium/Agrobacterium group</taxon>
        <taxon>Rhizobium</taxon>
    </lineage>
</organism>
<evidence type="ECO:0000256" key="2">
    <source>
        <dbReference type="ARBA" id="ARBA00022748"/>
    </source>
</evidence>
<dbReference type="PROSITE" id="PS51352">
    <property type="entry name" value="THIOREDOXIN_2"/>
    <property type="match status" value="1"/>
</dbReference>
<keyword evidence="3" id="KW-0676">Redox-active center</keyword>
<dbReference type="PROSITE" id="PS00194">
    <property type="entry name" value="THIOREDOXIN_1"/>
    <property type="match status" value="1"/>
</dbReference>
<accession>A0ABT8YM39</accession>
<protein>
    <submittedName>
        <fullName evidence="5">TlpA disulfide reductase family protein</fullName>
    </submittedName>
</protein>
<name>A0ABT8YM39_9HYPH</name>
<dbReference type="Proteomes" id="UP001174932">
    <property type="component" value="Unassembled WGS sequence"/>
</dbReference>
<keyword evidence="6" id="KW-1185">Reference proteome</keyword>
<gene>
    <name evidence="5" type="ORF">Q4481_12545</name>
</gene>